<reference evidence="3" key="1">
    <citation type="submission" date="2023-06" db="EMBL/GenBank/DDBJ databases">
        <title>Genome-scale phylogeny and comparative genomics of the fungal order Sordariales.</title>
        <authorList>
            <consortium name="Lawrence Berkeley National Laboratory"/>
            <person name="Hensen N."/>
            <person name="Bonometti L."/>
            <person name="Westerberg I."/>
            <person name="Brannstrom I.O."/>
            <person name="Guillou S."/>
            <person name="Cros-Aarteil S."/>
            <person name="Calhoun S."/>
            <person name="Haridas S."/>
            <person name="Kuo A."/>
            <person name="Mondo S."/>
            <person name="Pangilinan J."/>
            <person name="Riley R."/>
            <person name="Labutti K."/>
            <person name="Andreopoulos B."/>
            <person name="Lipzen A."/>
            <person name="Chen C."/>
            <person name="Yanf M."/>
            <person name="Daum C."/>
            <person name="Ng V."/>
            <person name="Clum A."/>
            <person name="Steindorff A."/>
            <person name="Ohm R."/>
            <person name="Martin F."/>
            <person name="Silar P."/>
            <person name="Natvig D."/>
            <person name="Lalanne C."/>
            <person name="Gautier V."/>
            <person name="Ament-Velasquez S.L."/>
            <person name="Kruys A."/>
            <person name="Hutchinson M.I."/>
            <person name="Powell A.J."/>
            <person name="Barry K."/>
            <person name="Miller A.N."/>
            <person name="Grigoriev I.V."/>
            <person name="Debuchy R."/>
            <person name="Gladieux P."/>
            <person name="Thoren M.H."/>
            <person name="Johannesson H."/>
        </authorList>
    </citation>
    <scope>NUCLEOTIDE SEQUENCE</scope>
    <source>
        <strain evidence="3">CBS 307.81</strain>
    </source>
</reference>
<protein>
    <recommendedName>
        <fullName evidence="2">Nephrocystin 3-like N-terminal domain-containing protein</fullName>
    </recommendedName>
</protein>
<feature type="domain" description="Nephrocystin 3-like N-terminal" evidence="2">
    <location>
        <begin position="234"/>
        <end position="411"/>
    </location>
</feature>
<keyword evidence="1" id="KW-0677">Repeat</keyword>
<gene>
    <name evidence="3" type="ORF">QBC41DRAFT_321772</name>
</gene>
<evidence type="ECO:0000259" key="2">
    <source>
        <dbReference type="Pfam" id="PF24883"/>
    </source>
</evidence>
<dbReference type="InterPro" id="IPR027417">
    <property type="entry name" value="P-loop_NTPase"/>
</dbReference>
<evidence type="ECO:0000313" key="4">
    <source>
        <dbReference type="Proteomes" id="UP001174997"/>
    </source>
</evidence>
<dbReference type="PANTHER" id="PTHR10039:SF5">
    <property type="entry name" value="NACHT DOMAIN-CONTAINING PROTEIN"/>
    <property type="match status" value="1"/>
</dbReference>
<name>A0AA39ZCU7_9PEZI</name>
<comment type="caution">
    <text evidence="3">The sequence shown here is derived from an EMBL/GenBank/DDBJ whole genome shotgun (WGS) entry which is preliminary data.</text>
</comment>
<dbReference type="SUPFAM" id="SSF52540">
    <property type="entry name" value="P-loop containing nucleoside triphosphate hydrolases"/>
    <property type="match status" value="1"/>
</dbReference>
<evidence type="ECO:0000313" key="3">
    <source>
        <dbReference type="EMBL" id="KAK0668551.1"/>
    </source>
</evidence>
<dbReference type="EMBL" id="JAULSY010000055">
    <property type="protein sequence ID" value="KAK0668551.1"/>
    <property type="molecule type" value="Genomic_DNA"/>
</dbReference>
<dbReference type="PANTHER" id="PTHR10039">
    <property type="entry name" value="AMELOGENIN"/>
    <property type="match status" value="1"/>
</dbReference>
<dbReference type="InterPro" id="IPR056884">
    <property type="entry name" value="NPHP3-like_N"/>
</dbReference>
<sequence>MDPASAIGAASSVITFIEVGYKFVALVYSLDKHGANDNYEEVDVIWKRMQQCSLDILEETRNPPHPTTDAPAIDTSICELAEECYKLSVKLGVKIVDARPKTQKLRDLFKAALKDLLSGDEIKQLQRRLDSCCGQLHLYLSIRNRQEIGDQIRSEIGNILTRMQNASEDCAQTVQRARELSNQRNILSALRFNVLDQRFLEVATAAENTYSWILGDHIHDQDLSDDPPKLELLQQFKEWLSEGSGIFHISGKPGAGKSTLMKYLCENENTYDKLREWAGDENKLVLGKFFFWRAGSPLQKSLSGLKRALLFDILKQCPEFVQDVFPKHWDPSNYQPGIQPPLLTIENKEISEGLKELFCNATMYKGRRLAIFIDGLDEFEEDSHSYHDLLNEIMQWLENSGGRLKLCVSSREDRVFMERLSAKQRIRLHELNATDILAFIKQGLLANPNFQALQEKQPVECASLISELVGKSEGVFLWVTVAIRNVIEALECHESLSTIRKKVDLLPRKLQDLFTSILMSIPESQRNESCCTLSYALVAARLTATMQPKPSFSPSANSSLFQLSFLDEYMSDSNTLLKRSGPMTEEEIEERSSKAAVQMLARSKSLLTIKTDNRGRGCFYFIHRSIPEFLDQFLLPGSQAHRYLVDSHGRFDSLAAYLGTLRDAIKFSSYRLGDEIVLPAVTYTLQHLTTLTQDLPTYFGDLEAIEAALLKKYQHQQDTHESIWGHGPAQILAYCPLYMATTYEIAGYVLWKVRRHPHLLTGPEGFYLAASVLGSRDHIRGEISVFFFYCDFTGLYLDNHPKSLRRLELMNDLINLGLDLNSRVPGVEITMWAVIANYLIQRPHALVWRVVNLGLQHGLPEPSWEWSNDGRTVEVFIGEHSYKIFQRGVGHFTLPPPKGKPLIQTDGVPLSLRDFLTCDSGDCTCIIPGAGTDVEADTGVEKEEEEKEEPTNRLILLPGLQSACWHPDKKDREGILKILDERQATTTTADHHHPPRDEEVTSQTTPAISWAAWISTPPHDIIPFPSFLNQLRKILPPSINPASLPWLLVTLLLLPKLRYSTKTTTNLISRFNPLPIMWLLLTRLSGLRKNGSKSSTNG</sequence>
<dbReference type="AlphaFoldDB" id="A0AA39ZCU7"/>
<dbReference type="Proteomes" id="UP001174997">
    <property type="component" value="Unassembled WGS sequence"/>
</dbReference>
<organism evidence="3 4">
    <name type="scientific">Cercophora samala</name>
    <dbReference type="NCBI Taxonomy" id="330535"/>
    <lineage>
        <taxon>Eukaryota</taxon>
        <taxon>Fungi</taxon>
        <taxon>Dikarya</taxon>
        <taxon>Ascomycota</taxon>
        <taxon>Pezizomycotina</taxon>
        <taxon>Sordariomycetes</taxon>
        <taxon>Sordariomycetidae</taxon>
        <taxon>Sordariales</taxon>
        <taxon>Lasiosphaeriaceae</taxon>
        <taxon>Cercophora</taxon>
    </lineage>
</organism>
<dbReference type="Gene3D" id="3.40.50.300">
    <property type="entry name" value="P-loop containing nucleotide triphosphate hydrolases"/>
    <property type="match status" value="1"/>
</dbReference>
<proteinExistence type="predicted"/>
<accession>A0AA39ZCU7</accession>
<evidence type="ECO:0000256" key="1">
    <source>
        <dbReference type="ARBA" id="ARBA00022737"/>
    </source>
</evidence>
<dbReference type="Pfam" id="PF24883">
    <property type="entry name" value="NPHP3_N"/>
    <property type="match status" value="1"/>
</dbReference>
<keyword evidence="4" id="KW-1185">Reference proteome</keyword>